<name>A0A4U5PH60_STECR</name>
<proteinExistence type="predicted"/>
<accession>A0A4U5PH60</accession>
<evidence type="ECO:0000313" key="2">
    <source>
        <dbReference type="Proteomes" id="UP000298663"/>
    </source>
</evidence>
<comment type="caution">
    <text evidence="1">The sequence shown here is derived from an EMBL/GenBank/DDBJ whole genome shotgun (WGS) entry which is preliminary data.</text>
</comment>
<gene>
    <name evidence="1" type="ORF">L596_010047</name>
</gene>
<reference evidence="1 2" key="1">
    <citation type="journal article" date="2015" name="Genome Biol.">
        <title>Comparative genomics of Steinernema reveals deeply conserved gene regulatory networks.</title>
        <authorList>
            <person name="Dillman A.R."/>
            <person name="Macchietto M."/>
            <person name="Porter C.F."/>
            <person name="Rogers A."/>
            <person name="Williams B."/>
            <person name="Antoshechkin I."/>
            <person name="Lee M.M."/>
            <person name="Goodwin Z."/>
            <person name="Lu X."/>
            <person name="Lewis E.E."/>
            <person name="Goodrich-Blair H."/>
            <person name="Stock S.P."/>
            <person name="Adams B.J."/>
            <person name="Sternberg P.W."/>
            <person name="Mortazavi A."/>
        </authorList>
    </citation>
    <scope>NUCLEOTIDE SEQUENCE [LARGE SCALE GENOMIC DNA]</scope>
    <source>
        <strain evidence="1 2">ALL</strain>
    </source>
</reference>
<protein>
    <submittedName>
        <fullName evidence="1">Uncharacterized protein</fullName>
    </submittedName>
</protein>
<reference evidence="1 2" key="2">
    <citation type="journal article" date="2019" name="G3 (Bethesda)">
        <title>Hybrid Assembly of the Genome of the Entomopathogenic Nematode Steinernema carpocapsae Identifies the X-Chromosome.</title>
        <authorList>
            <person name="Serra L."/>
            <person name="Macchietto M."/>
            <person name="Macias-Munoz A."/>
            <person name="McGill C.J."/>
            <person name="Rodriguez I.M."/>
            <person name="Rodriguez B."/>
            <person name="Murad R."/>
            <person name="Mortazavi A."/>
        </authorList>
    </citation>
    <scope>NUCLEOTIDE SEQUENCE [LARGE SCALE GENOMIC DNA]</scope>
    <source>
        <strain evidence="1 2">ALL</strain>
    </source>
</reference>
<dbReference type="AlphaFoldDB" id="A0A4U5PH60"/>
<evidence type="ECO:0000313" key="1">
    <source>
        <dbReference type="EMBL" id="TKR95959.1"/>
    </source>
</evidence>
<sequence length="168" mass="19482">MVMLHLVDVKEIRYFEDDFRPLRDMWKLLSQFTLPSNRLPNLAAQQFKLKPVVASSLLSLTDTGDAESTEPEIRFTQDGLQALVHSSGREMLFHRQKNIPDGPGAVRCIQCNDDIDLFLSVLHDHRRANLLWFFRLWNSERQGTATKTELDYARSTRLPLWISIKINS</sequence>
<keyword evidence="2" id="KW-1185">Reference proteome</keyword>
<dbReference type="Proteomes" id="UP000298663">
    <property type="component" value="Unassembled WGS sequence"/>
</dbReference>
<organism evidence="1 2">
    <name type="scientific">Steinernema carpocapsae</name>
    <name type="common">Entomopathogenic nematode</name>
    <dbReference type="NCBI Taxonomy" id="34508"/>
    <lineage>
        <taxon>Eukaryota</taxon>
        <taxon>Metazoa</taxon>
        <taxon>Ecdysozoa</taxon>
        <taxon>Nematoda</taxon>
        <taxon>Chromadorea</taxon>
        <taxon>Rhabditida</taxon>
        <taxon>Tylenchina</taxon>
        <taxon>Panagrolaimomorpha</taxon>
        <taxon>Strongyloidoidea</taxon>
        <taxon>Steinernematidae</taxon>
        <taxon>Steinernema</taxon>
    </lineage>
</organism>
<dbReference type="EMBL" id="AZBU02000002">
    <property type="protein sequence ID" value="TKR95959.1"/>
    <property type="molecule type" value="Genomic_DNA"/>
</dbReference>